<keyword evidence="7 24" id="KW-0997">Cell inner membrane</keyword>
<evidence type="ECO:0000313" key="25">
    <source>
        <dbReference type="EMBL" id="AIL32049.1"/>
    </source>
</evidence>
<dbReference type="Pfam" id="PF01219">
    <property type="entry name" value="DAGK_prokar"/>
    <property type="match status" value="1"/>
</dbReference>
<comment type="subcellular location">
    <subcellularLocation>
        <location evidence="1 24">Cell inner membrane</location>
        <topology evidence="1 24">Multi-pass membrane protein</topology>
    </subcellularLocation>
</comment>
<comment type="similarity">
    <text evidence="2 24">Belongs to the bacterial diacylglycerol kinase family.</text>
</comment>
<evidence type="ECO:0000256" key="10">
    <source>
        <dbReference type="ARBA" id="ARBA00022723"/>
    </source>
</evidence>
<comment type="catalytic activity">
    <reaction evidence="24">
        <text>a 1,2-diacyl-sn-glycerol + ATP = a 1,2-diacyl-sn-glycero-3-phosphate + ADP + H(+)</text>
        <dbReference type="Rhea" id="RHEA:10272"/>
        <dbReference type="ChEBI" id="CHEBI:15378"/>
        <dbReference type="ChEBI" id="CHEBI:17815"/>
        <dbReference type="ChEBI" id="CHEBI:30616"/>
        <dbReference type="ChEBI" id="CHEBI:58608"/>
        <dbReference type="ChEBI" id="CHEBI:456216"/>
        <dbReference type="EC" id="2.7.1.107"/>
    </reaction>
</comment>
<keyword evidence="14 23" id="KW-0460">Magnesium</keyword>
<sequence>MPEKSDYASQMKGKSGVSRIFKAFFYSLSGFRFAWDEPAFRQIVLLNLVLLIATFCLSFSLPVVMMLVMGSFISLLAELVNSAIEAAVDNTSLEKRPFAKRAKDIGSALQFLSIVLLIVLWGLALYGRFGM</sequence>
<evidence type="ECO:0000256" key="21">
    <source>
        <dbReference type="PIRSR" id="PIRSR600829-2"/>
    </source>
</evidence>
<keyword evidence="5" id="KW-1003">Cell membrane</keyword>
<feature type="binding site" evidence="22">
    <location>
        <position position="19"/>
    </location>
    <ligand>
        <name>ATP</name>
        <dbReference type="ChEBI" id="CHEBI:30616"/>
    </ligand>
</feature>
<dbReference type="RefSeq" id="WP_038501359.1">
    <property type="nucleotide sequence ID" value="NZ_AFWK01000054.1"/>
</dbReference>
<evidence type="ECO:0000256" key="13">
    <source>
        <dbReference type="ARBA" id="ARBA00022840"/>
    </source>
</evidence>
<evidence type="ECO:0000256" key="15">
    <source>
        <dbReference type="ARBA" id="ARBA00022989"/>
    </source>
</evidence>
<proteinExistence type="inferred from homology"/>
<dbReference type="eggNOG" id="COG0818">
    <property type="taxonomic scope" value="Bacteria"/>
</dbReference>
<feature type="binding site" evidence="22">
    <location>
        <position position="26"/>
    </location>
    <ligand>
        <name>ATP</name>
        <dbReference type="ChEBI" id="CHEBI:30616"/>
    </ligand>
</feature>
<keyword evidence="15 24" id="KW-1133">Transmembrane helix</keyword>
<dbReference type="InterPro" id="IPR000829">
    <property type="entry name" value="DAGK"/>
</dbReference>
<evidence type="ECO:0000256" key="4">
    <source>
        <dbReference type="ARBA" id="ARBA00017575"/>
    </source>
</evidence>
<dbReference type="PANTHER" id="PTHR34299">
    <property type="entry name" value="DIACYLGLYCEROL KINASE"/>
    <property type="match status" value="1"/>
</dbReference>
<dbReference type="PANTHER" id="PTHR34299:SF1">
    <property type="entry name" value="DIACYLGLYCEROL KINASE"/>
    <property type="match status" value="1"/>
</dbReference>
<feature type="transmembrane region" description="Helical" evidence="24">
    <location>
        <begin position="109"/>
        <end position="129"/>
    </location>
</feature>
<keyword evidence="16 24" id="KW-0443">Lipid metabolism</keyword>
<dbReference type="PROSITE" id="PS01069">
    <property type="entry name" value="DAGK_PROKAR"/>
    <property type="match status" value="1"/>
</dbReference>
<keyword evidence="9 24" id="KW-0812">Transmembrane</keyword>
<accession>A0A077DBK1</accession>
<evidence type="ECO:0000256" key="2">
    <source>
        <dbReference type="ARBA" id="ARBA00005967"/>
    </source>
</evidence>
<evidence type="ECO:0000256" key="7">
    <source>
        <dbReference type="ARBA" id="ARBA00022519"/>
    </source>
</evidence>
<evidence type="ECO:0000256" key="23">
    <source>
        <dbReference type="PIRSR" id="PIRSR600829-4"/>
    </source>
</evidence>
<keyword evidence="19 24" id="KW-1208">Phospholipid metabolism</keyword>
<feature type="binding site" evidence="22">
    <location>
        <position position="85"/>
    </location>
    <ligand>
        <name>ATP</name>
        <dbReference type="ChEBI" id="CHEBI:30616"/>
    </ligand>
</feature>
<dbReference type="InterPro" id="IPR036945">
    <property type="entry name" value="DAGK_sf"/>
</dbReference>
<keyword evidence="26" id="KW-1185">Reference proteome</keyword>
<dbReference type="HOGENOM" id="CLU_112343_3_0_4"/>
<dbReference type="GO" id="GO:0004143">
    <property type="term" value="F:ATP-dependent diacylglycerol kinase activity"/>
    <property type="evidence" value="ECO:0007669"/>
    <property type="project" value="UniProtKB-EC"/>
</dbReference>
<keyword evidence="18" id="KW-0594">Phospholipid biosynthesis</keyword>
<feature type="transmembrane region" description="Helical" evidence="24">
    <location>
        <begin position="43"/>
        <end position="61"/>
    </location>
</feature>
<feature type="binding site" evidence="21">
    <location>
        <position position="107"/>
    </location>
    <ligand>
        <name>substrate</name>
    </ligand>
</feature>
<dbReference type="CDD" id="cd14264">
    <property type="entry name" value="DAGK_IM"/>
    <property type="match status" value="1"/>
</dbReference>
<dbReference type="Proteomes" id="UP000028945">
    <property type="component" value="Chromosome"/>
</dbReference>
<evidence type="ECO:0000256" key="3">
    <source>
        <dbReference type="ARBA" id="ARBA00012133"/>
    </source>
</evidence>
<evidence type="ECO:0000256" key="6">
    <source>
        <dbReference type="ARBA" id="ARBA00022516"/>
    </source>
</evidence>
<evidence type="ECO:0000256" key="9">
    <source>
        <dbReference type="ARBA" id="ARBA00022692"/>
    </source>
</evidence>
<keyword evidence="11 22" id="KW-0547">Nucleotide-binding</keyword>
<keyword evidence="17 24" id="KW-0472">Membrane</keyword>
<dbReference type="GO" id="GO:0005886">
    <property type="term" value="C:plasma membrane"/>
    <property type="evidence" value="ECO:0007669"/>
    <property type="project" value="UniProtKB-SubCell"/>
</dbReference>
<comment type="cofactor">
    <cofactor evidence="23">
        <name>Mg(2+)</name>
        <dbReference type="ChEBI" id="CHEBI:18420"/>
    </cofactor>
    <text evidence="23">Mn(2+), Zn(2+), Cd(2+) and Co(2+) support activity to lesser extents.</text>
</comment>
<evidence type="ECO:0000256" key="24">
    <source>
        <dbReference type="RuleBase" id="RU363065"/>
    </source>
</evidence>
<keyword evidence="6" id="KW-0444">Lipid biosynthesis</keyword>
<evidence type="ECO:0000256" key="22">
    <source>
        <dbReference type="PIRSR" id="PIRSR600829-3"/>
    </source>
</evidence>
<evidence type="ECO:0000256" key="19">
    <source>
        <dbReference type="ARBA" id="ARBA00023264"/>
    </source>
</evidence>
<keyword evidence="8 24" id="KW-0808">Transferase</keyword>
<feature type="binding site" evidence="21">
    <location>
        <begin position="32"/>
        <end position="35"/>
    </location>
    <ligand>
        <name>substrate</name>
    </ligand>
</feature>
<organism evidence="25 26">
    <name type="scientific">Basilea psittacipulmonis DSM 24701</name>
    <dbReference type="NCBI Taxonomy" id="1072685"/>
    <lineage>
        <taxon>Bacteria</taxon>
        <taxon>Pseudomonadati</taxon>
        <taxon>Pseudomonadota</taxon>
        <taxon>Betaproteobacteria</taxon>
        <taxon>Burkholderiales</taxon>
        <taxon>Alcaligenaceae</taxon>
        <taxon>Basilea</taxon>
    </lineage>
</organism>
<dbReference type="GO" id="GO:0046872">
    <property type="term" value="F:metal ion binding"/>
    <property type="evidence" value="ECO:0007669"/>
    <property type="project" value="UniProtKB-KW"/>
</dbReference>
<feature type="active site" description="Proton acceptor" evidence="20">
    <location>
        <position position="78"/>
    </location>
</feature>
<evidence type="ECO:0000256" key="16">
    <source>
        <dbReference type="ARBA" id="ARBA00023098"/>
    </source>
</evidence>
<feature type="binding site" evidence="21">
    <location>
        <position position="78"/>
    </location>
    <ligand>
        <name>substrate</name>
    </ligand>
</feature>
<evidence type="ECO:0000256" key="14">
    <source>
        <dbReference type="ARBA" id="ARBA00022842"/>
    </source>
</evidence>
<keyword evidence="10 23" id="KW-0479">Metal-binding</keyword>
<evidence type="ECO:0000256" key="1">
    <source>
        <dbReference type="ARBA" id="ARBA00004429"/>
    </source>
</evidence>
<protein>
    <recommendedName>
        <fullName evidence="4 24">Diacylglycerol kinase</fullName>
        <ecNumber evidence="3 24">2.7.1.107</ecNumber>
    </recommendedName>
</protein>
<dbReference type="InterPro" id="IPR033718">
    <property type="entry name" value="DAGK_prok"/>
</dbReference>
<reference evidence="25 26" key="1">
    <citation type="journal article" date="2014" name="BMC Genomics">
        <title>A genomic perspective on a new bacterial genus and species from the Alcaligenaceae family, Basilea psittacipulmonis.</title>
        <authorList>
            <person name="Whiteson K.L."/>
            <person name="Hernandez D."/>
            <person name="Lazarevic V."/>
            <person name="Gaia N."/>
            <person name="Farinelli L."/>
            <person name="Francois P."/>
            <person name="Pilo P."/>
            <person name="Frey J."/>
            <person name="Schrenzel J."/>
        </authorList>
    </citation>
    <scope>NUCLEOTIDE SEQUENCE [LARGE SCALE GENOMIC DNA]</scope>
    <source>
        <strain evidence="25 26">DSM 24701</strain>
    </source>
</reference>
<dbReference type="STRING" id="1072685.IX83_00740"/>
<evidence type="ECO:0000313" key="26">
    <source>
        <dbReference type="Proteomes" id="UP000028945"/>
    </source>
</evidence>
<evidence type="ECO:0000256" key="5">
    <source>
        <dbReference type="ARBA" id="ARBA00022475"/>
    </source>
</evidence>
<feature type="binding site" evidence="21">
    <location>
        <position position="19"/>
    </location>
    <ligand>
        <name>substrate</name>
    </ligand>
</feature>
<evidence type="ECO:0000256" key="17">
    <source>
        <dbReference type="ARBA" id="ARBA00023136"/>
    </source>
</evidence>
<dbReference type="GO" id="GO:0005524">
    <property type="term" value="F:ATP binding"/>
    <property type="evidence" value="ECO:0007669"/>
    <property type="project" value="UniProtKB-KW"/>
</dbReference>
<keyword evidence="13 22" id="KW-0067">ATP-binding</keyword>
<dbReference type="KEGG" id="bpsi:IX83_00740"/>
<evidence type="ECO:0000256" key="12">
    <source>
        <dbReference type="ARBA" id="ARBA00022777"/>
    </source>
</evidence>
<dbReference type="GO" id="GO:0006654">
    <property type="term" value="P:phosphatidic acid biosynthetic process"/>
    <property type="evidence" value="ECO:0007669"/>
    <property type="project" value="InterPro"/>
</dbReference>
<evidence type="ECO:0000256" key="11">
    <source>
        <dbReference type="ARBA" id="ARBA00022741"/>
    </source>
</evidence>
<keyword evidence="12 24" id="KW-0418">Kinase</keyword>
<gene>
    <name evidence="25" type="ORF">IX83_00740</name>
</gene>
<dbReference type="AlphaFoldDB" id="A0A077DBK1"/>
<feature type="binding site" evidence="22">
    <location>
        <begin position="103"/>
        <end position="104"/>
    </location>
    <ligand>
        <name>ATP</name>
        <dbReference type="ChEBI" id="CHEBI:30616"/>
    </ligand>
</feature>
<feature type="binding site" evidence="23">
    <location>
        <position position="37"/>
    </location>
    <ligand>
        <name>a divalent metal cation</name>
        <dbReference type="ChEBI" id="CHEBI:60240"/>
    </ligand>
</feature>
<dbReference type="Gene3D" id="1.10.287.3610">
    <property type="match status" value="1"/>
</dbReference>
<name>A0A077DBK1_9BURK</name>
<feature type="binding site" evidence="22">
    <location>
        <position position="37"/>
    </location>
    <ligand>
        <name>ATP</name>
        <dbReference type="ChEBI" id="CHEBI:30616"/>
    </ligand>
</feature>
<evidence type="ECO:0000256" key="8">
    <source>
        <dbReference type="ARBA" id="ARBA00022679"/>
    </source>
</evidence>
<comment type="function">
    <text evidence="24">Catalyzes the ATP-dependent phosphorylation of sn-l,2-diacylglycerol (DAG) to phosphatidic acid. Involved in the recycling of diacylglycerol produced as a by-product during membrane-derived oligosaccharide (MDO) biosynthesis.</text>
</comment>
<evidence type="ECO:0000256" key="20">
    <source>
        <dbReference type="PIRSR" id="PIRSR600829-1"/>
    </source>
</evidence>
<evidence type="ECO:0000256" key="18">
    <source>
        <dbReference type="ARBA" id="ARBA00023209"/>
    </source>
</evidence>
<feature type="binding site" evidence="23">
    <location>
        <position position="85"/>
    </location>
    <ligand>
        <name>a divalent metal cation</name>
        <dbReference type="ChEBI" id="CHEBI:60240"/>
    </ligand>
</feature>
<dbReference type="EC" id="2.7.1.107" evidence="3 24"/>
<dbReference type="EMBL" id="CP009238">
    <property type="protein sequence ID" value="AIL32049.1"/>
    <property type="molecule type" value="Genomic_DNA"/>
</dbReference>
<comment type="caution">
    <text evidence="24">Lacks conserved residue(s) required for the propagation of feature annotation.</text>
</comment>